<feature type="region of interest" description="Disordered" evidence="6">
    <location>
        <begin position="1"/>
        <end position="29"/>
    </location>
</feature>
<dbReference type="EMBL" id="CP019791">
    <property type="protein sequence ID" value="AQT68722.1"/>
    <property type="molecule type" value="Genomic_DNA"/>
</dbReference>
<dbReference type="STRING" id="1936003.STSP2_01894"/>
<dbReference type="RefSeq" id="WP_169853101.1">
    <property type="nucleotide sequence ID" value="NZ_CP019791.1"/>
</dbReference>
<dbReference type="InterPro" id="IPR028090">
    <property type="entry name" value="JAB_dom_prok"/>
</dbReference>
<feature type="compositionally biased region" description="Polar residues" evidence="6">
    <location>
        <begin position="10"/>
        <end position="20"/>
    </location>
</feature>
<dbReference type="Gene3D" id="3.40.140.10">
    <property type="entry name" value="Cytidine Deaminase, domain 2"/>
    <property type="match status" value="1"/>
</dbReference>
<evidence type="ECO:0000256" key="5">
    <source>
        <dbReference type="ARBA" id="ARBA00023049"/>
    </source>
</evidence>
<protein>
    <recommendedName>
        <fullName evidence="7">JAB domain-containing protein</fullName>
    </recommendedName>
</protein>
<dbReference type="Pfam" id="PF14464">
    <property type="entry name" value="Prok-JAB"/>
    <property type="match status" value="1"/>
</dbReference>
<evidence type="ECO:0000259" key="7">
    <source>
        <dbReference type="Pfam" id="PF14464"/>
    </source>
</evidence>
<evidence type="ECO:0000256" key="3">
    <source>
        <dbReference type="ARBA" id="ARBA00022801"/>
    </source>
</evidence>
<dbReference type="SUPFAM" id="SSF102712">
    <property type="entry name" value="JAB1/MPN domain"/>
    <property type="match status" value="1"/>
</dbReference>
<keyword evidence="9" id="KW-1185">Reference proteome</keyword>
<keyword evidence="2" id="KW-0479">Metal-binding</keyword>
<accession>A0A1U9NLA4</accession>
<sequence length="261" mass="29689">MAKKNKTTARTRSQSKTVKSNQKKKRSKNFNPILRFSPTAWAKLLYFRDKSDNEVAGFAVTDTDDLLYVREFVTITQQVTSVTVSFHDEAVADYFDRQVDAGKRPEQFARVWLHTHPSDSPTPSATDNETFARVFGSCQWAVMFILAEDDNTFAKLRFNVGPGADMLIPVRVDYGCQFGPTDHDSWDAEYEQNVIEIPWASTSADALNLAGSEHDEFWDDLVVSNDMIDQLEALDPATRRSVMDELAQRPDLWDDESEVFI</sequence>
<gene>
    <name evidence="8" type="ORF">STSP2_01894</name>
</gene>
<dbReference type="GO" id="GO:0008237">
    <property type="term" value="F:metallopeptidase activity"/>
    <property type="evidence" value="ECO:0007669"/>
    <property type="project" value="UniProtKB-KW"/>
</dbReference>
<evidence type="ECO:0000256" key="4">
    <source>
        <dbReference type="ARBA" id="ARBA00022833"/>
    </source>
</evidence>
<dbReference type="GO" id="GO:0006508">
    <property type="term" value="P:proteolysis"/>
    <property type="evidence" value="ECO:0007669"/>
    <property type="project" value="UniProtKB-KW"/>
</dbReference>
<name>A0A1U9NLA4_9BACT</name>
<dbReference type="AlphaFoldDB" id="A0A1U9NLA4"/>
<keyword evidence="3" id="KW-0378">Hydrolase</keyword>
<evidence type="ECO:0000313" key="9">
    <source>
        <dbReference type="Proteomes" id="UP000189674"/>
    </source>
</evidence>
<evidence type="ECO:0000313" key="8">
    <source>
        <dbReference type="EMBL" id="AQT68722.1"/>
    </source>
</evidence>
<dbReference type="KEGG" id="alus:STSP2_01894"/>
<evidence type="ECO:0000256" key="1">
    <source>
        <dbReference type="ARBA" id="ARBA00022670"/>
    </source>
</evidence>
<reference evidence="9" key="1">
    <citation type="submission" date="2017-02" db="EMBL/GenBank/DDBJ databases">
        <title>Comparative genomics and description of representatives of a novel lineage of planctomycetes thriving in anoxic sediments.</title>
        <authorList>
            <person name="Spring S."/>
            <person name="Bunk B."/>
            <person name="Sproer C."/>
        </authorList>
    </citation>
    <scope>NUCLEOTIDE SEQUENCE [LARGE SCALE GENOMIC DNA]</scope>
    <source>
        <strain evidence="9">ST-NAGAB-D1</strain>
    </source>
</reference>
<organism evidence="8 9">
    <name type="scientific">Anaerohalosphaera lusitana</name>
    <dbReference type="NCBI Taxonomy" id="1936003"/>
    <lineage>
        <taxon>Bacteria</taxon>
        <taxon>Pseudomonadati</taxon>
        <taxon>Planctomycetota</taxon>
        <taxon>Phycisphaerae</taxon>
        <taxon>Sedimentisphaerales</taxon>
        <taxon>Anaerohalosphaeraceae</taxon>
        <taxon>Anaerohalosphaera</taxon>
    </lineage>
</organism>
<dbReference type="GO" id="GO:0046872">
    <property type="term" value="F:metal ion binding"/>
    <property type="evidence" value="ECO:0007669"/>
    <property type="project" value="UniProtKB-KW"/>
</dbReference>
<evidence type="ECO:0000256" key="2">
    <source>
        <dbReference type="ARBA" id="ARBA00022723"/>
    </source>
</evidence>
<keyword evidence="4" id="KW-0862">Zinc</keyword>
<keyword evidence="5" id="KW-0482">Metalloprotease</keyword>
<dbReference type="Proteomes" id="UP000189674">
    <property type="component" value="Chromosome"/>
</dbReference>
<proteinExistence type="predicted"/>
<evidence type="ECO:0000256" key="6">
    <source>
        <dbReference type="SAM" id="MobiDB-lite"/>
    </source>
</evidence>
<keyword evidence="1" id="KW-0645">Protease</keyword>
<feature type="domain" description="JAB" evidence="7">
    <location>
        <begin position="52"/>
        <end position="148"/>
    </location>
</feature>